<feature type="transmembrane region" description="Helical" evidence="1">
    <location>
        <begin position="191"/>
        <end position="212"/>
    </location>
</feature>
<comment type="caution">
    <text evidence="2">The sequence shown here is derived from an EMBL/GenBank/DDBJ whole genome shotgun (WGS) entry which is preliminary data.</text>
</comment>
<organism evidence="2 3">
    <name type="scientific">Lichenibacterium minor</name>
    <dbReference type="NCBI Taxonomy" id="2316528"/>
    <lineage>
        <taxon>Bacteria</taxon>
        <taxon>Pseudomonadati</taxon>
        <taxon>Pseudomonadota</taxon>
        <taxon>Alphaproteobacteria</taxon>
        <taxon>Hyphomicrobiales</taxon>
        <taxon>Lichenihabitantaceae</taxon>
        <taxon>Lichenibacterium</taxon>
    </lineage>
</organism>
<evidence type="ECO:0008006" key="4">
    <source>
        <dbReference type="Google" id="ProtNLM"/>
    </source>
</evidence>
<keyword evidence="1" id="KW-1133">Transmembrane helix</keyword>
<feature type="transmembrane region" description="Helical" evidence="1">
    <location>
        <begin position="25"/>
        <end position="45"/>
    </location>
</feature>
<proteinExistence type="predicted"/>
<keyword evidence="3" id="KW-1185">Reference proteome</keyword>
<evidence type="ECO:0000256" key="1">
    <source>
        <dbReference type="SAM" id="Phobius"/>
    </source>
</evidence>
<dbReference type="GO" id="GO:0004190">
    <property type="term" value="F:aspartic-type endopeptidase activity"/>
    <property type="evidence" value="ECO:0007669"/>
    <property type="project" value="InterPro"/>
</dbReference>
<dbReference type="GO" id="GO:0016020">
    <property type="term" value="C:membrane"/>
    <property type="evidence" value="ECO:0007669"/>
    <property type="project" value="InterPro"/>
</dbReference>
<reference evidence="2 3" key="2">
    <citation type="submission" date="2019-02" db="EMBL/GenBank/DDBJ databases">
        <title>'Lichenibacterium ramalinii' gen. nov. sp. nov., 'Lichenibacterium minor' gen. nov. sp. nov.</title>
        <authorList>
            <person name="Pankratov T."/>
        </authorList>
    </citation>
    <scope>NUCLEOTIDE SEQUENCE [LARGE SCALE GENOMIC DNA]</scope>
    <source>
        <strain evidence="2 3">RmlP026</strain>
    </source>
</reference>
<protein>
    <recommendedName>
        <fullName evidence="4">Prepilin type IV endopeptidase peptidase domain-containing protein</fullName>
    </recommendedName>
</protein>
<evidence type="ECO:0000313" key="2">
    <source>
        <dbReference type="EMBL" id="RYC32064.1"/>
    </source>
</evidence>
<accession>A0A4V1RUR4</accession>
<dbReference type="EMBL" id="QYBB01000009">
    <property type="protein sequence ID" value="RYC32064.1"/>
    <property type="molecule type" value="Genomic_DNA"/>
</dbReference>
<feature type="transmembrane region" description="Helical" evidence="1">
    <location>
        <begin position="84"/>
        <end position="102"/>
    </location>
</feature>
<gene>
    <name evidence="2" type="ORF">D3273_10035</name>
</gene>
<keyword evidence="1" id="KW-0472">Membrane</keyword>
<reference evidence="2 3" key="1">
    <citation type="submission" date="2018-12" db="EMBL/GenBank/DDBJ databases">
        <authorList>
            <person name="Grouzdev D.S."/>
            <person name="Krutkina M.S."/>
        </authorList>
    </citation>
    <scope>NUCLEOTIDE SEQUENCE [LARGE SCALE GENOMIC DNA]</scope>
    <source>
        <strain evidence="2 3">RmlP026</strain>
    </source>
</reference>
<dbReference type="Proteomes" id="UP000290759">
    <property type="component" value="Unassembled WGS sequence"/>
</dbReference>
<dbReference type="AlphaFoldDB" id="A0A4V1RUR4"/>
<name>A0A4V1RUR4_9HYPH</name>
<keyword evidence="1" id="KW-0812">Transmembrane</keyword>
<feature type="transmembrane region" description="Helical" evidence="1">
    <location>
        <begin position="52"/>
        <end position="72"/>
    </location>
</feature>
<dbReference type="RefSeq" id="WP_129226061.1">
    <property type="nucleotide sequence ID" value="NZ_QYBB01000009.1"/>
</dbReference>
<feature type="transmembrane region" description="Helical" evidence="1">
    <location>
        <begin position="155"/>
        <end position="179"/>
    </location>
</feature>
<evidence type="ECO:0000313" key="3">
    <source>
        <dbReference type="Proteomes" id="UP000290759"/>
    </source>
</evidence>
<sequence length="220" mass="21871">MRCFPAEAPATLGDAAPTPWRRAEWAALLAGWALALAVLLPPVLSPGGGERAAALMLAAALAFWAVAVAVVHSDRLHFVIPDEASLALAALGLATAAGVPWLSGEGIAAASAALRDAAAAGAGAFAVFWAIGAAFRAGGRDALGFGDVKLAGACAVSLTPADAALALEVAALGAIAVLLATRRGGTLRDTAVPFGAFLAPAAWLVLVLAPPLRDAGLFPW</sequence>
<feature type="transmembrane region" description="Helical" evidence="1">
    <location>
        <begin position="114"/>
        <end position="135"/>
    </location>
</feature>